<evidence type="ECO:0000313" key="7">
    <source>
        <dbReference type="Proteomes" id="UP001165136"/>
    </source>
</evidence>
<evidence type="ECO:0000256" key="1">
    <source>
        <dbReference type="ARBA" id="ARBA00007572"/>
    </source>
</evidence>
<evidence type="ECO:0000259" key="5">
    <source>
        <dbReference type="PROSITE" id="PS50160"/>
    </source>
</evidence>
<dbReference type="InterPro" id="IPR012309">
    <property type="entry name" value="DNA_ligase_ATP-dep_C"/>
</dbReference>
<dbReference type="EC" id="6.5.1.1" evidence="2"/>
<dbReference type="Pfam" id="PF04679">
    <property type="entry name" value="DNA_ligase_A_C"/>
    <property type="match status" value="1"/>
</dbReference>
<dbReference type="CDD" id="cd07971">
    <property type="entry name" value="OBF_DNA_ligase_LigD"/>
    <property type="match status" value="1"/>
</dbReference>
<dbReference type="InterPro" id="IPR050191">
    <property type="entry name" value="ATP-dep_DNA_ligase"/>
</dbReference>
<dbReference type="EMBL" id="BSTI01000006">
    <property type="protein sequence ID" value="GLY66536.1"/>
    <property type="molecule type" value="Genomic_DNA"/>
</dbReference>
<reference evidence="6" key="1">
    <citation type="submission" date="2023-03" db="EMBL/GenBank/DDBJ databases">
        <title>Amycolatopsis taiwanensis NBRC 103393.</title>
        <authorList>
            <person name="Ichikawa N."/>
            <person name="Sato H."/>
            <person name="Tonouchi N."/>
        </authorList>
    </citation>
    <scope>NUCLEOTIDE SEQUENCE</scope>
    <source>
        <strain evidence="6">NBRC 103393</strain>
    </source>
</reference>
<dbReference type="RefSeq" id="WP_285487309.1">
    <property type="nucleotide sequence ID" value="NZ_BSTI01000006.1"/>
</dbReference>
<proteinExistence type="inferred from homology"/>
<gene>
    <name evidence="6" type="ORF">Atai01_31550</name>
</gene>
<comment type="similarity">
    <text evidence="1">Belongs to the ATP-dependent DNA ligase family.</text>
</comment>
<dbReference type="Pfam" id="PF01068">
    <property type="entry name" value="DNA_ligase_A_M"/>
    <property type="match status" value="1"/>
</dbReference>
<dbReference type="SUPFAM" id="SSF56091">
    <property type="entry name" value="DNA ligase/mRNA capping enzyme, catalytic domain"/>
    <property type="match status" value="1"/>
</dbReference>
<comment type="caution">
    <text evidence="6">The sequence shown here is derived from an EMBL/GenBank/DDBJ whole genome shotgun (WGS) entry which is preliminary data.</text>
</comment>
<dbReference type="Gene3D" id="3.30.470.30">
    <property type="entry name" value="DNA ligase/mRNA capping enzyme"/>
    <property type="match status" value="1"/>
</dbReference>
<dbReference type="PROSITE" id="PS50160">
    <property type="entry name" value="DNA_LIGASE_A3"/>
    <property type="match status" value="1"/>
</dbReference>
<feature type="domain" description="ATP-dependent DNA ligase family profile" evidence="5">
    <location>
        <begin position="108"/>
        <end position="240"/>
    </location>
</feature>
<keyword evidence="3" id="KW-0436">Ligase</keyword>
<accession>A0A9W6QYV7</accession>
<dbReference type="SUPFAM" id="SSF50249">
    <property type="entry name" value="Nucleic acid-binding proteins"/>
    <property type="match status" value="1"/>
</dbReference>
<dbReference type="Gene3D" id="3.30.1490.70">
    <property type="match status" value="1"/>
</dbReference>
<evidence type="ECO:0000256" key="4">
    <source>
        <dbReference type="ARBA" id="ARBA00034003"/>
    </source>
</evidence>
<dbReference type="GO" id="GO:0006281">
    <property type="term" value="P:DNA repair"/>
    <property type="evidence" value="ECO:0007669"/>
    <property type="project" value="InterPro"/>
</dbReference>
<dbReference type="GO" id="GO:0005524">
    <property type="term" value="F:ATP binding"/>
    <property type="evidence" value="ECO:0007669"/>
    <property type="project" value="InterPro"/>
</dbReference>
<evidence type="ECO:0000313" key="6">
    <source>
        <dbReference type="EMBL" id="GLY66536.1"/>
    </source>
</evidence>
<dbReference type="PANTHER" id="PTHR45674:SF4">
    <property type="entry name" value="DNA LIGASE 1"/>
    <property type="match status" value="1"/>
</dbReference>
<dbReference type="NCBIfam" id="TIGR02779">
    <property type="entry name" value="NHEJ_ligase_lig"/>
    <property type="match status" value="1"/>
</dbReference>
<protein>
    <recommendedName>
        <fullName evidence="2">DNA ligase (ATP)</fullName>
        <ecNumber evidence="2">6.5.1.1</ecNumber>
    </recommendedName>
</protein>
<evidence type="ECO:0000256" key="2">
    <source>
        <dbReference type="ARBA" id="ARBA00012727"/>
    </source>
</evidence>
<dbReference type="PANTHER" id="PTHR45674">
    <property type="entry name" value="DNA LIGASE 1/3 FAMILY MEMBER"/>
    <property type="match status" value="1"/>
</dbReference>
<dbReference type="InterPro" id="IPR014146">
    <property type="entry name" value="LigD_ligase_dom"/>
</dbReference>
<organism evidence="6 7">
    <name type="scientific">Amycolatopsis taiwanensis</name>
    <dbReference type="NCBI Taxonomy" id="342230"/>
    <lineage>
        <taxon>Bacteria</taxon>
        <taxon>Bacillati</taxon>
        <taxon>Actinomycetota</taxon>
        <taxon>Actinomycetes</taxon>
        <taxon>Pseudonocardiales</taxon>
        <taxon>Pseudonocardiaceae</taxon>
        <taxon>Amycolatopsis</taxon>
    </lineage>
</organism>
<sequence>MARRAARDDSLVPPAIAPMLPVTGAEPVPDDPRCSYEFKWDGYRACMRLAPDGTMLLTSRNGNDLTPDYPELGGALDGALRGQAAVLDGEIIALDEQGRPDFSLLQNRRAHRQPVSYFAFDLLLLDDTPLLRQPYSRRRELLEQLTPPDPNVLAIPPSYRHADLAAAGLTPNGLLEVAARSHLEGVIAKLSTSHYSPGRRSPAWMKYPLFRTQEVVVGGWRAGQGRRSGTLGALLLGAHDPATGRLRYIGDVGTGFSDRTLDDLHRRLTPLERPASPFATEVPRDHARGAHWVEPKLVGEVTYRRFTTDGRLRHTAWRGLRPDREPSEAVVPEG</sequence>
<dbReference type="Gene3D" id="2.40.50.140">
    <property type="entry name" value="Nucleic acid-binding proteins"/>
    <property type="match status" value="1"/>
</dbReference>
<keyword evidence="7" id="KW-1185">Reference proteome</keyword>
<comment type="catalytic activity">
    <reaction evidence="4">
        <text>ATP + (deoxyribonucleotide)n-3'-hydroxyl + 5'-phospho-(deoxyribonucleotide)m = (deoxyribonucleotide)n+m + AMP + diphosphate.</text>
        <dbReference type="EC" id="6.5.1.1"/>
    </reaction>
</comment>
<dbReference type="GO" id="GO:0003910">
    <property type="term" value="F:DNA ligase (ATP) activity"/>
    <property type="evidence" value="ECO:0007669"/>
    <property type="project" value="UniProtKB-EC"/>
</dbReference>
<dbReference type="Proteomes" id="UP001165136">
    <property type="component" value="Unassembled WGS sequence"/>
</dbReference>
<dbReference type="AlphaFoldDB" id="A0A9W6QYV7"/>
<dbReference type="GO" id="GO:0006310">
    <property type="term" value="P:DNA recombination"/>
    <property type="evidence" value="ECO:0007669"/>
    <property type="project" value="InterPro"/>
</dbReference>
<dbReference type="InterPro" id="IPR012310">
    <property type="entry name" value="DNA_ligase_ATP-dep_cent"/>
</dbReference>
<dbReference type="InterPro" id="IPR012340">
    <property type="entry name" value="NA-bd_OB-fold"/>
</dbReference>
<evidence type="ECO:0000256" key="3">
    <source>
        <dbReference type="ARBA" id="ARBA00022598"/>
    </source>
</evidence>
<name>A0A9W6QYV7_9PSEU</name>